<evidence type="ECO:0000256" key="3">
    <source>
        <dbReference type="ARBA" id="ARBA00023110"/>
    </source>
</evidence>
<dbReference type="Pfam" id="PF00254">
    <property type="entry name" value="FKBP_C"/>
    <property type="match status" value="1"/>
</dbReference>
<dbReference type="InterPro" id="IPR046357">
    <property type="entry name" value="PPIase_dom_sf"/>
</dbReference>
<dbReference type="Gene3D" id="3.10.50.40">
    <property type="match status" value="1"/>
</dbReference>
<gene>
    <name evidence="6" type="ORF">S01H4_14435</name>
</gene>
<accession>X1ANW5</accession>
<organism evidence="6">
    <name type="scientific">marine sediment metagenome</name>
    <dbReference type="NCBI Taxonomy" id="412755"/>
    <lineage>
        <taxon>unclassified sequences</taxon>
        <taxon>metagenomes</taxon>
        <taxon>ecological metagenomes</taxon>
    </lineage>
</organism>
<feature type="domain" description="PPIase FKBP-type" evidence="5">
    <location>
        <begin position="38"/>
        <end position="121"/>
    </location>
</feature>
<evidence type="ECO:0000313" key="6">
    <source>
        <dbReference type="EMBL" id="GAG61576.1"/>
    </source>
</evidence>
<protein>
    <recommendedName>
        <fullName evidence="2">peptidylprolyl isomerase</fullName>
        <ecNumber evidence="2">5.2.1.8</ecNumber>
    </recommendedName>
</protein>
<dbReference type="SUPFAM" id="SSF54534">
    <property type="entry name" value="FKBP-like"/>
    <property type="match status" value="1"/>
</dbReference>
<dbReference type="GO" id="GO:0003755">
    <property type="term" value="F:peptidyl-prolyl cis-trans isomerase activity"/>
    <property type="evidence" value="ECO:0007669"/>
    <property type="project" value="UniProtKB-KW"/>
</dbReference>
<sequence>MATAFLKENKKHDGIITFSEQLQYKVVKEGTGPAVVKEATPLIHYKGKLIDGTIFADSYESKEPISLPLAQTIAGFNSGLVGMKEGEQRMLYIHPDMAYGVDGHLPPNSLLIFDVTIVKADTTDKK</sequence>
<comment type="catalytic activity">
    <reaction evidence="1">
        <text>[protein]-peptidylproline (omega=180) = [protein]-peptidylproline (omega=0)</text>
        <dbReference type="Rhea" id="RHEA:16237"/>
        <dbReference type="Rhea" id="RHEA-COMP:10747"/>
        <dbReference type="Rhea" id="RHEA-COMP:10748"/>
        <dbReference type="ChEBI" id="CHEBI:83833"/>
        <dbReference type="ChEBI" id="CHEBI:83834"/>
        <dbReference type="EC" id="5.2.1.8"/>
    </reaction>
</comment>
<dbReference type="PANTHER" id="PTHR43811:SF57">
    <property type="entry name" value="FKBP-TYPE PEPTIDYL-PROLYL CIS-TRANS ISOMERASE FKPA-RELATED"/>
    <property type="match status" value="1"/>
</dbReference>
<dbReference type="InterPro" id="IPR001179">
    <property type="entry name" value="PPIase_FKBP_dom"/>
</dbReference>
<proteinExistence type="predicted"/>
<name>X1ANW5_9ZZZZ</name>
<dbReference type="PANTHER" id="PTHR43811">
    <property type="entry name" value="FKBP-TYPE PEPTIDYL-PROLYL CIS-TRANS ISOMERASE FKPA"/>
    <property type="match status" value="1"/>
</dbReference>
<evidence type="ECO:0000259" key="5">
    <source>
        <dbReference type="PROSITE" id="PS50059"/>
    </source>
</evidence>
<dbReference type="PROSITE" id="PS50059">
    <property type="entry name" value="FKBP_PPIASE"/>
    <property type="match status" value="1"/>
</dbReference>
<keyword evidence="4" id="KW-0413">Isomerase</keyword>
<dbReference type="AlphaFoldDB" id="X1ANW5"/>
<evidence type="ECO:0000256" key="4">
    <source>
        <dbReference type="ARBA" id="ARBA00023235"/>
    </source>
</evidence>
<keyword evidence="3" id="KW-0697">Rotamase</keyword>
<reference evidence="6" key="1">
    <citation type="journal article" date="2014" name="Front. Microbiol.">
        <title>High frequency of phylogenetically diverse reductive dehalogenase-homologous genes in deep subseafloor sedimentary metagenomes.</title>
        <authorList>
            <person name="Kawai M."/>
            <person name="Futagami T."/>
            <person name="Toyoda A."/>
            <person name="Takaki Y."/>
            <person name="Nishi S."/>
            <person name="Hori S."/>
            <person name="Arai W."/>
            <person name="Tsubouchi T."/>
            <person name="Morono Y."/>
            <person name="Uchiyama I."/>
            <person name="Ito T."/>
            <person name="Fujiyama A."/>
            <person name="Inagaki F."/>
            <person name="Takami H."/>
        </authorList>
    </citation>
    <scope>NUCLEOTIDE SEQUENCE</scope>
    <source>
        <strain evidence="6">Expedition CK06-06</strain>
    </source>
</reference>
<dbReference type="EC" id="5.2.1.8" evidence="2"/>
<evidence type="ECO:0000256" key="2">
    <source>
        <dbReference type="ARBA" id="ARBA00013194"/>
    </source>
</evidence>
<comment type="caution">
    <text evidence="6">The sequence shown here is derived from an EMBL/GenBank/DDBJ whole genome shotgun (WGS) entry which is preliminary data.</text>
</comment>
<dbReference type="EMBL" id="BART01006328">
    <property type="protein sequence ID" value="GAG61576.1"/>
    <property type="molecule type" value="Genomic_DNA"/>
</dbReference>
<evidence type="ECO:0000256" key="1">
    <source>
        <dbReference type="ARBA" id="ARBA00000971"/>
    </source>
</evidence>